<dbReference type="EMBL" id="REGN01011826">
    <property type="protein sequence ID" value="RMZ96869.1"/>
    <property type="molecule type" value="Genomic_DNA"/>
</dbReference>
<protein>
    <submittedName>
        <fullName evidence="1">Uncharacterized protein</fullName>
    </submittedName>
</protein>
<accession>A0A3M7PD03</accession>
<organism evidence="1 2">
    <name type="scientific">Brachionus plicatilis</name>
    <name type="common">Marine rotifer</name>
    <name type="synonym">Brachionus muelleri</name>
    <dbReference type="NCBI Taxonomy" id="10195"/>
    <lineage>
        <taxon>Eukaryota</taxon>
        <taxon>Metazoa</taxon>
        <taxon>Spiralia</taxon>
        <taxon>Gnathifera</taxon>
        <taxon>Rotifera</taxon>
        <taxon>Eurotatoria</taxon>
        <taxon>Monogononta</taxon>
        <taxon>Pseudotrocha</taxon>
        <taxon>Ploima</taxon>
        <taxon>Brachionidae</taxon>
        <taxon>Brachionus</taxon>
    </lineage>
</organism>
<name>A0A3M7PD03_BRAPC</name>
<reference evidence="1 2" key="1">
    <citation type="journal article" date="2018" name="Sci. Rep.">
        <title>Genomic signatures of local adaptation to the degree of environmental predictability in rotifers.</title>
        <authorList>
            <person name="Franch-Gras L."/>
            <person name="Hahn C."/>
            <person name="Garcia-Roger E.M."/>
            <person name="Carmona M.J."/>
            <person name="Serra M."/>
            <person name="Gomez A."/>
        </authorList>
    </citation>
    <scope>NUCLEOTIDE SEQUENCE [LARGE SCALE GENOMIC DNA]</scope>
    <source>
        <strain evidence="1">HYR1</strain>
    </source>
</reference>
<sequence length="26" mass="3119">MDGQDRFKRPSFKTVQTVKICIFIIF</sequence>
<gene>
    <name evidence="1" type="ORF">BpHYR1_033973</name>
</gene>
<evidence type="ECO:0000313" key="1">
    <source>
        <dbReference type="EMBL" id="RMZ96869.1"/>
    </source>
</evidence>
<keyword evidence="2" id="KW-1185">Reference proteome</keyword>
<proteinExistence type="predicted"/>
<comment type="caution">
    <text evidence="1">The sequence shown here is derived from an EMBL/GenBank/DDBJ whole genome shotgun (WGS) entry which is preliminary data.</text>
</comment>
<evidence type="ECO:0000313" key="2">
    <source>
        <dbReference type="Proteomes" id="UP000276133"/>
    </source>
</evidence>
<dbReference type="AlphaFoldDB" id="A0A3M7PD03"/>
<dbReference type="Proteomes" id="UP000276133">
    <property type="component" value="Unassembled WGS sequence"/>
</dbReference>